<gene>
    <name evidence="2" type="ORF">ACFQNJ_09270</name>
</gene>
<comment type="caution">
    <text evidence="2">The sequence shown here is derived from an EMBL/GenBank/DDBJ whole genome shotgun (WGS) entry which is preliminary data.</text>
</comment>
<organism evidence="2 3">
    <name type="scientific">Hydrogenophaga bisanensis</name>
    <dbReference type="NCBI Taxonomy" id="439611"/>
    <lineage>
        <taxon>Bacteria</taxon>
        <taxon>Pseudomonadati</taxon>
        <taxon>Pseudomonadota</taxon>
        <taxon>Betaproteobacteria</taxon>
        <taxon>Burkholderiales</taxon>
        <taxon>Comamonadaceae</taxon>
        <taxon>Hydrogenophaga</taxon>
    </lineage>
</organism>
<evidence type="ECO:0000313" key="2">
    <source>
        <dbReference type="EMBL" id="MFC7434699.1"/>
    </source>
</evidence>
<evidence type="ECO:0000313" key="3">
    <source>
        <dbReference type="Proteomes" id="UP001596495"/>
    </source>
</evidence>
<feature type="transmembrane region" description="Helical" evidence="1">
    <location>
        <begin position="54"/>
        <end position="73"/>
    </location>
</feature>
<name>A0ABW2R9P0_9BURK</name>
<protein>
    <submittedName>
        <fullName evidence="2">DUF3149 domain-containing protein</fullName>
    </submittedName>
</protein>
<keyword evidence="1" id="KW-1133">Transmembrane helix</keyword>
<dbReference type="RefSeq" id="WP_374640156.1">
    <property type="nucleotide sequence ID" value="NZ_JBHTBX010000005.1"/>
</dbReference>
<sequence length="89" mass="10020">MSEIVGDLVTLPVDFKPVDAGQCGVVASGVESLAVNNDRRKHMKAMVDLFSTDYGLFSVGVLAFIIVMAVWFYRFFNRKMLESEAQQRR</sequence>
<dbReference type="InterPro" id="IPR021494">
    <property type="entry name" value="DUF3149"/>
</dbReference>
<dbReference type="Pfam" id="PF11346">
    <property type="entry name" value="DUF3149"/>
    <property type="match status" value="1"/>
</dbReference>
<evidence type="ECO:0000256" key="1">
    <source>
        <dbReference type="SAM" id="Phobius"/>
    </source>
</evidence>
<dbReference type="EMBL" id="JBHTBX010000005">
    <property type="protein sequence ID" value="MFC7434699.1"/>
    <property type="molecule type" value="Genomic_DNA"/>
</dbReference>
<keyword evidence="3" id="KW-1185">Reference proteome</keyword>
<reference evidence="3" key="1">
    <citation type="journal article" date="2019" name="Int. J. Syst. Evol. Microbiol.">
        <title>The Global Catalogue of Microorganisms (GCM) 10K type strain sequencing project: providing services to taxonomists for standard genome sequencing and annotation.</title>
        <authorList>
            <consortium name="The Broad Institute Genomics Platform"/>
            <consortium name="The Broad Institute Genome Sequencing Center for Infectious Disease"/>
            <person name="Wu L."/>
            <person name="Ma J."/>
        </authorList>
    </citation>
    <scope>NUCLEOTIDE SEQUENCE [LARGE SCALE GENOMIC DNA]</scope>
    <source>
        <strain evidence="3">CCUG 54518</strain>
    </source>
</reference>
<proteinExistence type="predicted"/>
<keyword evidence="1" id="KW-0472">Membrane</keyword>
<dbReference type="Proteomes" id="UP001596495">
    <property type="component" value="Unassembled WGS sequence"/>
</dbReference>
<accession>A0ABW2R9P0</accession>
<keyword evidence="1" id="KW-0812">Transmembrane</keyword>